<dbReference type="SUPFAM" id="SSF51182">
    <property type="entry name" value="RmlC-like cupins"/>
    <property type="match status" value="1"/>
</dbReference>
<reference evidence="1" key="1">
    <citation type="submission" date="2022-06" db="EMBL/GenBank/DDBJ databases">
        <title>Draft genome sequence of Streptomyces sp. RB6PN25 isolated from peat swamp forest in Thailand.</title>
        <authorList>
            <person name="Duangmal K."/>
            <person name="Klaysubun C."/>
        </authorList>
    </citation>
    <scope>NUCLEOTIDE SEQUENCE</scope>
    <source>
        <strain evidence="1">RB6PN25</strain>
    </source>
</reference>
<name>A0ABT1Q0H6_9ACTN</name>
<protein>
    <submittedName>
        <fullName evidence="1">Cupin</fullName>
    </submittedName>
</protein>
<organism evidence="1 2">
    <name type="scientific">Streptomyces humicola</name>
    <dbReference type="NCBI Taxonomy" id="2953240"/>
    <lineage>
        <taxon>Bacteria</taxon>
        <taxon>Bacillati</taxon>
        <taxon>Actinomycetota</taxon>
        <taxon>Actinomycetes</taxon>
        <taxon>Kitasatosporales</taxon>
        <taxon>Streptomycetaceae</taxon>
        <taxon>Streptomyces</taxon>
    </lineage>
</organism>
<accession>A0ABT1Q0H6</accession>
<dbReference type="InterPro" id="IPR014710">
    <property type="entry name" value="RmlC-like_jellyroll"/>
</dbReference>
<dbReference type="Gene3D" id="2.60.120.10">
    <property type="entry name" value="Jelly Rolls"/>
    <property type="match status" value="1"/>
</dbReference>
<gene>
    <name evidence="1" type="ORF">NGB36_19840</name>
</gene>
<proteinExistence type="predicted"/>
<sequence>MYVITETDERTTRTAAGAMFSLAAPSQGSAELSTWRVEFGANHATPVHPIDREQVWMPIASAFEVTVDNETETVKAGQAVIIPAGATRHLKALEDTQTLVAMVAGGRAMVPGNDEKVALPWAE</sequence>
<keyword evidence="2" id="KW-1185">Reference proteome</keyword>
<dbReference type="EMBL" id="JANFNG010000016">
    <property type="protein sequence ID" value="MCQ4082795.1"/>
    <property type="molecule type" value="Genomic_DNA"/>
</dbReference>
<evidence type="ECO:0000313" key="2">
    <source>
        <dbReference type="Proteomes" id="UP001057702"/>
    </source>
</evidence>
<comment type="caution">
    <text evidence="1">The sequence shown here is derived from an EMBL/GenBank/DDBJ whole genome shotgun (WGS) entry which is preliminary data.</text>
</comment>
<dbReference type="RefSeq" id="WP_255921705.1">
    <property type="nucleotide sequence ID" value="NZ_JANFNG010000016.1"/>
</dbReference>
<dbReference type="Proteomes" id="UP001057702">
    <property type="component" value="Unassembled WGS sequence"/>
</dbReference>
<evidence type="ECO:0000313" key="1">
    <source>
        <dbReference type="EMBL" id="MCQ4082795.1"/>
    </source>
</evidence>
<dbReference type="InterPro" id="IPR011051">
    <property type="entry name" value="RmlC_Cupin_sf"/>
</dbReference>